<feature type="domain" description="Aminoacyl-tRNA synthetase class I anticodon-binding" evidence="8">
    <location>
        <begin position="286"/>
        <end position="439"/>
    </location>
</feature>
<dbReference type="InterPro" id="IPR004527">
    <property type="entry name" value="Glu-tRNA-ligase_bac/mito"/>
</dbReference>
<comment type="similarity">
    <text evidence="1">Belongs to the class-I aminoacyl-tRNA synthetase family. Glutamate--tRNA ligase type 1 subfamily.</text>
</comment>
<dbReference type="GO" id="GO:0005524">
    <property type="term" value="F:ATP binding"/>
    <property type="evidence" value="ECO:0007669"/>
    <property type="project" value="UniProtKB-KW"/>
</dbReference>
<reference evidence="10" key="1">
    <citation type="submission" date="2020-05" db="EMBL/GenBank/DDBJ databases">
        <authorList>
            <person name="Chiriac C."/>
            <person name="Salcher M."/>
            <person name="Ghai R."/>
            <person name="Kavagutti S V."/>
        </authorList>
    </citation>
    <scope>NUCLEOTIDE SEQUENCE</scope>
</reference>
<evidence type="ECO:0000313" key="10">
    <source>
        <dbReference type="EMBL" id="CAB5021113.1"/>
    </source>
</evidence>
<sequence>MVLRIEDTDAERGRQEWLDGILSAMAWLGLDADEGPFRQSEAEPRHRALADKLFEAGYLYACECSREEIDLRTKDNPTPGYDGFCSGRNVERTSETALRFRVPRDGETVVDDIIRGQVVFPHHSMEDFVAVKSSGQPLFALANAIDDRDMAITHVIRGEDLLPTTPKQLLMWAALDHVDDLVPLPAFAHLPMLVNEQRKKLSKRKDPVAVESYREQGYLPEAFVNYLALLGWSPDGDREIVDRSELIDEFRLDQVHHAPAFFDVAKLTHMNGEYIRRLSEEEFVLQAQPWVNPSAASWTPEGYETPWPTERFSDVVFASIAPLIQERITMLSEIPTMVDFLFLKDAPIDEAAFEKAVIMDEKAVLILTKAREVFGETPFETDALHEATVTFGDEMELKLRKTQAPIRVAVTGRSVGPPLFESLVLLGREEVDRRLGAALERAQR</sequence>
<dbReference type="InterPro" id="IPR020058">
    <property type="entry name" value="Glu/Gln-tRNA-synth_Ib_cat-dom"/>
</dbReference>
<dbReference type="PANTHER" id="PTHR43311">
    <property type="entry name" value="GLUTAMATE--TRNA LIGASE"/>
    <property type="match status" value="1"/>
</dbReference>
<dbReference type="EMBL" id="CAFBLT010000001">
    <property type="protein sequence ID" value="CAB4879342.1"/>
    <property type="molecule type" value="Genomic_DNA"/>
</dbReference>
<dbReference type="GO" id="GO:0000049">
    <property type="term" value="F:tRNA binding"/>
    <property type="evidence" value="ECO:0007669"/>
    <property type="project" value="InterPro"/>
</dbReference>
<dbReference type="EMBL" id="CAFBPM010000007">
    <property type="protein sequence ID" value="CAB5021113.1"/>
    <property type="molecule type" value="Genomic_DNA"/>
</dbReference>
<evidence type="ECO:0000256" key="6">
    <source>
        <dbReference type="ARBA" id="ARBA00023146"/>
    </source>
</evidence>
<dbReference type="NCBIfam" id="TIGR00464">
    <property type="entry name" value="gltX_bact"/>
    <property type="match status" value="1"/>
</dbReference>
<dbReference type="Pfam" id="PF00749">
    <property type="entry name" value="tRNA-synt_1c"/>
    <property type="match status" value="1"/>
</dbReference>
<feature type="domain" description="Glutamyl/glutaminyl-tRNA synthetase class Ib catalytic" evidence="7">
    <location>
        <begin position="1"/>
        <end position="268"/>
    </location>
</feature>
<evidence type="ECO:0000256" key="2">
    <source>
        <dbReference type="ARBA" id="ARBA00022598"/>
    </source>
</evidence>
<dbReference type="PANTHER" id="PTHR43311:SF2">
    <property type="entry name" value="GLUTAMATE--TRNA LIGASE, MITOCHONDRIAL-RELATED"/>
    <property type="match status" value="1"/>
</dbReference>
<gene>
    <name evidence="9" type="ORF">UFOPK3427_01374</name>
    <name evidence="10" type="ORF">UFOPK4112_00927</name>
</gene>
<keyword evidence="3" id="KW-0547">Nucleotide-binding</keyword>
<dbReference type="Pfam" id="PF19269">
    <property type="entry name" value="Anticodon_2"/>
    <property type="match status" value="1"/>
</dbReference>
<proteinExistence type="inferred from homology"/>
<dbReference type="GO" id="GO:0006424">
    <property type="term" value="P:glutamyl-tRNA aminoacylation"/>
    <property type="evidence" value="ECO:0007669"/>
    <property type="project" value="InterPro"/>
</dbReference>
<evidence type="ECO:0000256" key="1">
    <source>
        <dbReference type="ARBA" id="ARBA00007894"/>
    </source>
</evidence>
<keyword evidence="5" id="KW-0648">Protein biosynthesis</keyword>
<keyword evidence="2" id="KW-0436">Ligase</keyword>
<protein>
    <submittedName>
        <fullName evidence="10">Unannotated protein</fullName>
    </submittedName>
</protein>
<evidence type="ECO:0000259" key="8">
    <source>
        <dbReference type="Pfam" id="PF19269"/>
    </source>
</evidence>
<evidence type="ECO:0000259" key="7">
    <source>
        <dbReference type="Pfam" id="PF00749"/>
    </source>
</evidence>
<evidence type="ECO:0000256" key="5">
    <source>
        <dbReference type="ARBA" id="ARBA00022917"/>
    </source>
</evidence>
<evidence type="ECO:0000313" key="9">
    <source>
        <dbReference type="EMBL" id="CAB4879342.1"/>
    </source>
</evidence>
<dbReference type="InterPro" id="IPR020751">
    <property type="entry name" value="aa-tRNA-synth_I_codon-bd_sub2"/>
</dbReference>
<dbReference type="GO" id="GO:0005829">
    <property type="term" value="C:cytosol"/>
    <property type="evidence" value="ECO:0007669"/>
    <property type="project" value="TreeGrafter"/>
</dbReference>
<dbReference type="InterPro" id="IPR008925">
    <property type="entry name" value="aa_tRNA-synth_I_cd-bd_sf"/>
</dbReference>
<dbReference type="Gene3D" id="3.40.50.620">
    <property type="entry name" value="HUPs"/>
    <property type="match status" value="1"/>
</dbReference>
<dbReference type="InterPro" id="IPR020752">
    <property type="entry name" value="Glu-tRNA-synth_I_codon-bd_sub1"/>
</dbReference>
<evidence type="ECO:0000256" key="4">
    <source>
        <dbReference type="ARBA" id="ARBA00022840"/>
    </source>
</evidence>
<dbReference type="GO" id="GO:0004818">
    <property type="term" value="F:glutamate-tRNA ligase activity"/>
    <property type="evidence" value="ECO:0007669"/>
    <property type="project" value="InterPro"/>
</dbReference>
<organism evidence="10">
    <name type="scientific">freshwater metagenome</name>
    <dbReference type="NCBI Taxonomy" id="449393"/>
    <lineage>
        <taxon>unclassified sequences</taxon>
        <taxon>metagenomes</taxon>
        <taxon>ecological metagenomes</taxon>
    </lineage>
</organism>
<keyword evidence="4" id="KW-0067">ATP-binding</keyword>
<accession>A0A6J7QZ74</accession>
<dbReference type="InterPro" id="IPR049940">
    <property type="entry name" value="GluQ/Sye"/>
</dbReference>
<dbReference type="AlphaFoldDB" id="A0A6J7QZ74"/>
<dbReference type="InterPro" id="IPR014729">
    <property type="entry name" value="Rossmann-like_a/b/a_fold"/>
</dbReference>
<dbReference type="Gene3D" id="1.10.8.70">
    <property type="entry name" value="Glutamate-tRNA synthetase, class I, anticodon-binding domain 1"/>
    <property type="match status" value="1"/>
</dbReference>
<keyword evidence="6" id="KW-0030">Aminoacyl-tRNA synthetase</keyword>
<dbReference type="InterPro" id="IPR045462">
    <property type="entry name" value="aa-tRNA-synth_I_cd-bd"/>
</dbReference>
<name>A0A6J7QZ74_9ZZZZ</name>
<dbReference type="Gene3D" id="1.10.10.350">
    <property type="match status" value="1"/>
</dbReference>
<evidence type="ECO:0000256" key="3">
    <source>
        <dbReference type="ARBA" id="ARBA00022741"/>
    </source>
</evidence>
<dbReference type="SUPFAM" id="SSF52374">
    <property type="entry name" value="Nucleotidylyl transferase"/>
    <property type="match status" value="1"/>
</dbReference>
<dbReference type="HAMAP" id="MF_00022">
    <property type="entry name" value="Glu_tRNA_synth_type1"/>
    <property type="match status" value="1"/>
</dbReference>
<dbReference type="SUPFAM" id="SSF48163">
    <property type="entry name" value="An anticodon-binding domain of class I aminoacyl-tRNA synthetases"/>
    <property type="match status" value="1"/>
</dbReference>